<sequence>MSWHESQPRVSPVTAGLRCRCPRCGESPLFDGLLQVRRRCGVCGLDLRAADSGDGPAVFIILILGAVVTLAAILLESAVGPPLWVHAALWPVVIVAGAIGMLRPAKALLIALQYRYNAREAGLHDDG</sequence>
<evidence type="ECO:0000313" key="2">
    <source>
        <dbReference type="EMBL" id="SDG54211.1"/>
    </source>
</evidence>
<evidence type="ECO:0000256" key="1">
    <source>
        <dbReference type="SAM" id="Phobius"/>
    </source>
</evidence>
<dbReference type="Proteomes" id="UP000199415">
    <property type="component" value="Unassembled WGS sequence"/>
</dbReference>
<dbReference type="AlphaFoldDB" id="A0A1G7V3X7"/>
<dbReference type="InterPro" id="IPR009325">
    <property type="entry name" value="DUF983"/>
</dbReference>
<dbReference type="Pfam" id="PF06170">
    <property type="entry name" value="DUF983"/>
    <property type="match status" value="1"/>
</dbReference>
<keyword evidence="1" id="KW-1133">Transmembrane helix</keyword>
<protein>
    <submittedName>
        <fullName evidence="2">Uncharacterized conserved protein, DUF983 family</fullName>
    </submittedName>
</protein>
<keyword evidence="1" id="KW-0472">Membrane</keyword>
<dbReference type="STRING" id="1082479.SAMN05216241_1208"/>
<dbReference type="RefSeq" id="WP_090022480.1">
    <property type="nucleotide sequence ID" value="NZ_FNCE01000020.1"/>
</dbReference>
<name>A0A1G7V3X7_9PROT</name>
<reference evidence="2 3" key="1">
    <citation type="submission" date="2016-10" db="EMBL/GenBank/DDBJ databases">
        <authorList>
            <person name="de Groot N.N."/>
        </authorList>
    </citation>
    <scope>NUCLEOTIDE SEQUENCE [LARGE SCALE GENOMIC DNA]</scope>
    <source>
        <strain evidence="2 3">DSM 25584</strain>
    </source>
</reference>
<gene>
    <name evidence="2" type="ORF">SAMN05216241_1208</name>
</gene>
<organism evidence="2 3">
    <name type="scientific">Limimonas halophila</name>
    <dbReference type="NCBI Taxonomy" id="1082479"/>
    <lineage>
        <taxon>Bacteria</taxon>
        <taxon>Pseudomonadati</taxon>
        <taxon>Pseudomonadota</taxon>
        <taxon>Alphaproteobacteria</taxon>
        <taxon>Rhodospirillales</taxon>
        <taxon>Rhodovibrionaceae</taxon>
        <taxon>Limimonas</taxon>
    </lineage>
</organism>
<evidence type="ECO:0000313" key="3">
    <source>
        <dbReference type="Proteomes" id="UP000199415"/>
    </source>
</evidence>
<feature type="transmembrane region" description="Helical" evidence="1">
    <location>
        <begin position="57"/>
        <end position="75"/>
    </location>
</feature>
<proteinExistence type="predicted"/>
<keyword evidence="3" id="KW-1185">Reference proteome</keyword>
<accession>A0A1G7V3X7</accession>
<feature type="transmembrane region" description="Helical" evidence="1">
    <location>
        <begin position="87"/>
        <end position="105"/>
    </location>
</feature>
<dbReference type="EMBL" id="FNCE01000020">
    <property type="protein sequence ID" value="SDG54211.1"/>
    <property type="molecule type" value="Genomic_DNA"/>
</dbReference>
<keyword evidence="1" id="KW-0812">Transmembrane</keyword>
<dbReference type="OrthoDB" id="9799456at2"/>